<evidence type="ECO:0000256" key="11">
    <source>
        <dbReference type="ARBA" id="ARBA00023136"/>
    </source>
</evidence>
<dbReference type="Pfam" id="PF02563">
    <property type="entry name" value="Poly_export"/>
    <property type="match status" value="1"/>
</dbReference>
<dbReference type="GO" id="GO:0009279">
    <property type="term" value="C:cell outer membrane"/>
    <property type="evidence" value="ECO:0007669"/>
    <property type="project" value="UniProtKB-SubCell"/>
</dbReference>
<feature type="domain" description="SLBB" evidence="18">
    <location>
        <begin position="142"/>
        <end position="221"/>
    </location>
</feature>
<dbReference type="GO" id="GO:0015288">
    <property type="term" value="F:porin activity"/>
    <property type="evidence" value="ECO:0007669"/>
    <property type="project" value="UniProtKB-KW"/>
</dbReference>
<comment type="subcellular location">
    <subcellularLocation>
        <location evidence="1">Cell outer membrane</location>
        <topology evidence="1">Multi-pass membrane protein</topology>
    </subcellularLocation>
</comment>
<feature type="chain" id="PRO_5005818441" evidence="16">
    <location>
        <begin position="21"/>
        <end position="257"/>
    </location>
</feature>
<sequence>MIKKIVICLMFMAFCSCASKKDVIYLQNVNTLSQDPALFETKLQPDDLLMIVVSAPDLEAALPFNLPVAATMAASATSMDVVNAQVRYQNYLVDAKGFIEFPVIGSIQVGGLTKVQAQEKLVKEIKKYINSPIVNLRIMNFKVSVLGEVVRPGVIDMATERITLLEAISRTGDLTIYGNRSNIMIIREIDGVKTYNYVDITSADFVKSDFYYLRQNDIVYVQPNQIKVNSSAVGPNTTVIISSVSLLITVVALIVRS</sequence>
<evidence type="ECO:0000313" key="19">
    <source>
        <dbReference type="EMBL" id="KOS06358.1"/>
    </source>
</evidence>
<evidence type="ECO:0000256" key="2">
    <source>
        <dbReference type="ARBA" id="ARBA00009450"/>
    </source>
</evidence>
<evidence type="ECO:0000256" key="9">
    <source>
        <dbReference type="ARBA" id="ARBA00023065"/>
    </source>
</evidence>
<dbReference type="InterPro" id="IPR049712">
    <property type="entry name" value="Poly_export"/>
</dbReference>
<dbReference type="PANTHER" id="PTHR33619:SF3">
    <property type="entry name" value="POLYSACCHARIDE EXPORT PROTEIN GFCE-RELATED"/>
    <property type="match status" value="1"/>
</dbReference>
<keyword evidence="3" id="KW-0813">Transport</keyword>
<dbReference type="GO" id="GO:0015159">
    <property type="term" value="F:polysaccharide transmembrane transporter activity"/>
    <property type="evidence" value="ECO:0007669"/>
    <property type="project" value="InterPro"/>
</dbReference>
<dbReference type="PROSITE" id="PS51257">
    <property type="entry name" value="PROKAR_LIPOPROTEIN"/>
    <property type="match status" value="1"/>
</dbReference>
<protein>
    <submittedName>
        <fullName evidence="19">Sugar transporter</fullName>
    </submittedName>
</protein>
<dbReference type="PANTHER" id="PTHR33619">
    <property type="entry name" value="POLYSACCHARIDE EXPORT PROTEIN GFCE-RELATED"/>
    <property type="match status" value="1"/>
</dbReference>
<dbReference type="EMBL" id="LIYD01000005">
    <property type="protein sequence ID" value="KOS06358.1"/>
    <property type="molecule type" value="Genomic_DNA"/>
</dbReference>
<keyword evidence="7 16" id="KW-0732">Signal</keyword>
<accession>A0A0M8MIN7</accession>
<keyword evidence="9" id="KW-0406">Ion transport</keyword>
<evidence type="ECO:0000256" key="12">
    <source>
        <dbReference type="ARBA" id="ARBA00023139"/>
    </source>
</evidence>
<keyword evidence="15" id="KW-1133">Transmembrane helix</keyword>
<evidence type="ECO:0000313" key="20">
    <source>
        <dbReference type="Proteomes" id="UP000037755"/>
    </source>
</evidence>
<gene>
    <name evidence="19" type="ORF">AM493_10195</name>
</gene>
<dbReference type="InterPro" id="IPR054765">
    <property type="entry name" value="SLBB_dom"/>
</dbReference>
<organism evidence="19 20">
    <name type="scientific">Flavobacterium akiainvivens</name>
    <dbReference type="NCBI Taxonomy" id="1202724"/>
    <lineage>
        <taxon>Bacteria</taxon>
        <taxon>Pseudomonadati</taxon>
        <taxon>Bacteroidota</taxon>
        <taxon>Flavobacteriia</taxon>
        <taxon>Flavobacteriales</taxon>
        <taxon>Flavobacteriaceae</taxon>
        <taxon>Flavobacterium</taxon>
    </lineage>
</organism>
<evidence type="ECO:0000256" key="1">
    <source>
        <dbReference type="ARBA" id="ARBA00004571"/>
    </source>
</evidence>
<dbReference type="Gene3D" id="3.10.560.10">
    <property type="entry name" value="Outer membrane lipoprotein wza domain like"/>
    <property type="match status" value="1"/>
</dbReference>
<evidence type="ECO:0000256" key="3">
    <source>
        <dbReference type="ARBA" id="ARBA00022448"/>
    </source>
</evidence>
<evidence type="ECO:0000256" key="4">
    <source>
        <dbReference type="ARBA" id="ARBA00022452"/>
    </source>
</evidence>
<feature type="signal peptide" evidence="16">
    <location>
        <begin position="1"/>
        <end position="20"/>
    </location>
</feature>
<name>A0A0M8MIN7_9FLAO</name>
<feature type="domain" description="Polysaccharide export protein N-terminal" evidence="17">
    <location>
        <begin position="40"/>
        <end position="138"/>
    </location>
</feature>
<dbReference type="STRING" id="1202724.AM493_10195"/>
<evidence type="ECO:0000256" key="6">
    <source>
        <dbReference type="ARBA" id="ARBA00022692"/>
    </source>
</evidence>
<keyword evidence="5 19" id="KW-0762">Sugar transport</keyword>
<comment type="similarity">
    <text evidence="2">Belongs to the BexD/CtrA/VexA family.</text>
</comment>
<proteinExistence type="inferred from homology"/>
<evidence type="ECO:0000256" key="5">
    <source>
        <dbReference type="ARBA" id="ARBA00022597"/>
    </source>
</evidence>
<dbReference type="Pfam" id="PF22461">
    <property type="entry name" value="SLBB_2"/>
    <property type="match status" value="1"/>
</dbReference>
<evidence type="ECO:0000256" key="7">
    <source>
        <dbReference type="ARBA" id="ARBA00022729"/>
    </source>
</evidence>
<dbReference type="RefSeq" id="WP_054407863.1">
    <property type="nucleotide sequence ID" value="NZ_FOYA01000001.1"/>
</dbReference>
<evidence type="ECO:0000256" key="15">
    <source>
        <dbReference type="SAM" id="Phobius"/>
    </source>
</evidence>
<dbReference type="GO" id="GO:0046930">
    <property type="term" value="C:pore complex"/>
    <property type="evidence" value="ECO:0007669"/>
    <property type="project" value="UniProtKB-KW"/>
</dbReference>
<keyword evidence="8" id="KW-0625">Polysaccharide transport</keyword>
<reference evidence="19 20" key="1">
    <citation type="submission" date="2015-08" db="EMBL/GenBank/DDBJ databases">
        <title>Whole genome sequence of Flavobacterium akiainvivens IK-1T, from decaying Wikstroemia oahuensis, an endemic Hawaiian shrub.</title>
        <authorList>
            <person name="Wan X."/>
            <person name="Hou S."/>
            <person name="Saito J."/>
            <person name="Donachie S."/>
        </authorList>
    </citation>
    <scope>NUCLEOTIDE SEQUENCE [LARGE SCALE GENOMIC DNA]</scope>
    <source>
        <strain evidence="19 20">IK-1</strain>
    </source>
</reference>
<keyword evidence="14" id="KW-0449">Lipoprotein</keyword>
<dbReference type="AlphaFoldDB" id="A0A0M8MIN7"/>
<evidence type="ECO:0000259" key="17">
    <source>
        <dbReference type="Pfam" id="PF02563"/>
    </source>
</evidence>
<keyword evidence="6 15" id="KW-0812">Transmembrane</keyword>
<evidence type="ECO:0000256" key="8">
    <source>
        <dbReference type="ARBA" id="ARBA00023047"/>
    </source>
</evidence>
<feature type="transmembrane region" description="Helical" evidence="15">
    <location>
        <begin position="233"/>
        <end position="255"/>
    </location>
</feature>
<evidence type="ECO:0000256" key="16">
    <source>
        <dbReference type="SAM" id="SignalP"/>
    </source>
</evidence>
<keyword evidence="10" id="KW-0626">Porin</keyword>
<evidence type="ECO:0000256" key="10">
    <source>
        <dbReference type="ARBA" id="ARBA00023114"/>
    </source>
</evidence>
<dbReference type="PATRIC" id="fig|1202724.3.peg.2116"/>
<dbReference type="InterPro" id="IPR003715">
    <property type="entry name" value="Poly_export_N"/>
</dbReference>
<evidence type="ECO:0000256" key="14">
    <source>
        <dbReference type="ARBA" id="ARBA00023288"/>
    </source>
</evidence>
<dbReference type="Proteomes" id="UP000037755">
    <property type="component" value="Unassembled WGS sequence"/>
</dbReference>
<comment type="caution">
    <text evidence="19">The sequence shown here is derived from an EMBL/GenBank/DDBJ whole genome shotgun (WGS) entry which is preliminary data.</text>
</comment>
<evidence type="ECO:0000259" key="18">
    <source>
        <dbReference type="Pfam" id="PF22461"/>
    </source>
</evidence>
<keyword evidence="20" id="KW-1185">Reference proteome</keyword>
<keyword evidence="11 15" id="KW-0472">Membrane</keyword>
<keyword evidence="13" id="KW-0998">Cell outer membrane</keyword>
<keyword evidence="4" id="KW-1134">Transmembrane beta strand</keyword>
<dbReference type="OrthoDB" id="662756at2"/>
<dbReference type="GO" id="GO:0006811">
    <property type="term" value="P:monoatomic ion transport"/>
    <property type="evidence" value="ECO:0007669"/>
    <property type="project" value="UniProtKB-KW"/>
</dbReference>
<keyword evidence="12" id="KW-0564">Palmitate</keyword>
<evidence type="ECO:0000256" key="13">
    <source>
        <dbReference type="ARBA" id="ARBA00023237"/>
    </source>
</evidence>